<keyword evidence="2" id="KW-1185">Reference proteome</keyword>
<evidence type="ECO:0000313" key="2">
    <source>
        <dbReference type="Proteomes" id="UP000198736"/>
    </source>
</evidence>
<gene>
    <name evidence="1" type="ORF">COMA2_30162</name>
</gene>
<keyword evidence="1" id="KW-0413">Isomerase</keyword>
<accession>A0A0S4LK30</accession>
<organism evidence="1 2">
    <name type="scientific">Candidatus Nitrospira nitrificans</name>
    <dbReference type="NCBI Taxonomy" id="1742973"/>
    <lineage>
        <taxon>Bacteria</taxon>
        <taxon>Pseudomonadati</taxon>
        <taxon>Nitrospirota</taxon>
        <taxon>Nitrospiria</taxon>
        <taxon>Nitrospirales</taxon>
        <taxon>Nitrospiraceae</taxon>
        <taxon>Nitrospira</taxon>
    </lineage>
</organism>
<evidence type="ECO:0000313" key="1">
    <source>
        <dbReference type="EMBL" id="CUS37273.1"/>
    </source>
</evidence>
<dbReference type="AlphaFoldDB" id="A0A0S4LK30"/>
<sequence>MPSDTRTTIYLKPKVYRALKVKAATTDRSVSDLVNAAVLESLREDALDLEAFERRAKEPARSFEKVLEELKRDGTL</sequence>
<reference evidence="2" key="1">
    <citation type="submission" date="2015-10" db="EMBL/GenBank/DDBJ databases">
        <authorList>
            <person name="Luecker S."/>
            <person name="Luecker S."/>
        </authorList>
    </citation>
    <scope>NUCLEOTIDE SEQUENCE [LARGE SCALE GENOMIC DNA]</scope>
</reference>
<dbReference type="SUPFAM" id="SSF47598">
    <property type="entry name" value="Ribbon-helix-helix"/>
    <property type="match status" value="1"/>
</dbReference>
<dbReference type="GO" id="GO:0016853">
    <property type="term" value="F:isomerase activity"/>
    <property type="evidence" value="ECO:0007669"/>
    <property type="project" value="UniProtKB-KW"/>
</dbReference>
<dbReference type="STRING" id="1742973.COMA2_30162"/>
<dbReference type="OrthoDB" id="573821at2"/>
<proteinExistence type="predicted"/>
<dbReference type="EMBL" id="CZPZ01000023">
    <property type="protein sequence ID" value="CUS37273.1"/>
    <property type="molecule type" value="Genomic_DNA"/>
</dbReference>
<dbReference type="InterPro" id="IPR010985">
    <property type="entry name" value="Ribbon_hlx_hlx"/>
</dbReference>
<name>A0A0S4LK30_9BACT</name>
<dbReference type="Proteomes" id="UP000198736">
    <property type="component" value="Unassembled WGS sequence"/>
</dbReference>
<dbReference type="RefSeq" id="WP_090898959.1">
    <property type="nucleotide sequence ID" value="NZ_CZPZ01000023.1"/>
</dbReference>
<dbReference type="GO" id="GO:0006355">
    <property type="term" value="P:regulation of DNA-templated transcription"/>
    <property type="evidence" value="ECO:0007669"/>
    <property type="project" value="InterPro"/>
</dbReference>
<protein>
    <submittedName>
        <fullName evidence="1">Glucose-6-phosphate isomerase</fullName>
    </submittedName>
</protein>